<dbReference type="GO" id="GO:0000105">
    <property type="term" value="P:L-histidine biosynthetic process"/>
    <property type="evidence" value="ECO:0007669"/>
    <property type="project" value="UniProtKB-UniRule"/>
</dbReference>
<comment type="similarity">
    <text evidence="6 7">Belongs to the imidazoleglycerol-phosphate dehydratase family.</text>
</comment>
<dbReference type="Gene3D" id="3.30.230.40">
    <property type="entry name" value="Imidazole glycerol phosphate dehydratase, domain 1"/>
    <property type="match status" value="2"/>
</dbReference>
<accession>A0A1F2UPX9</accession>
<protein>
    <recommendedName>
        <fullName evidence="2 6">Imidazoleglycerol-phosphate dehydratase</fullName>
        <shortName evidence="6">IGPD</shortName>
        <ecNumber evidence="6 7">4.2.1.19</ecNumber>
    </recommendedName>
</protein>
<dbReference type="UniPathway" id="UPA00031">
    <property type="reaction ID" value="UER00011"/>
</dbReference>
<dbReference type="InterPro" id="IPR020565">
    <property type="entry name" value="ImidazoleglycerP_deHydtase_CS"/>
</dbReference>
<evidence type="ECO:0000256" key="1">
    <source>
        <dbReference type="ARBA" id="ARBA00005047"/>
    </source>
</evidence>
<dbReference type="GO" id="GO:0005737">
    <property type="term" value="C:cytoplasm"/>
    <property type="evidence" value="ECO:0007669"/>
    <property type="project" value="UniProtKB-SubCell"/>
</dbReference>
<dbReference type="InterPro" id="IPR000807">
    <property type="entry name" value="ImidazoleglycerolP_deHydtase"/>
</dbReference>
<reference evidence="8 9" key="1">
    <citation type="journal article" date="2016" name="Nat. Commun.">
        <title>Thousands of microbial genomes shed light on interconnected biogeochemical processes in an aquifer system.</title>
        <authorList>
            <person name="Anantharaman K."/>
            <person name="Brown C.T."/>
            <person name="Hug L.A."/>
            <person name="Sharon I."/>
            <person name="Castelle C.J."/>
            <person name="Probst A.J."/>
            <person name="Thomas B.C."/>
            <person name="Singh A."/>
            <person name="Wilkins M.J."/>
            <person name="Karaoz U."/>
            <person name="Brodie E.L."/>
            <person name="Williams K.H."/>
            <person name="Hubbard S.S."/>
            <person name="Banfield J.F."/>
        </authorList>
    </citation>
    <scope>NUCLEOTIDE SEQUENCE [LARGE SCALE GENOMIC DNA]</scope>
</reference>
<keyword evidence="4 6" id="KW-0368">Histidine biosynthesis</keyword>
<keyword evidence="5 6" id="KW-0456">Lyase</keyword>
<evidence type="ECO:0000313" key="9">
    <source>
        <dbReference type="Proteomes" id="UP000178086"/>
    </source>
</evidence>
<evidence type="ECO:0000256" key="6">
    <source>
        <dbReference type="HAMAP-Rule" id="MF_00076"/>
    </source>
</evidence>
<dbReference type="NCBIfam" id="NF002109">
    <property type="entry name" value="PRK00951.1-5"/>
    <property type="match status" value="1"/>
</dbReference>
<dbReference type="InterPro" id="IPR038494">
    <property type="entry name" value="IGPD_sf"/>
</dbReference>
<evidence type="ECO:0000313" key="8">
    <source>
        <dbReference type="EMBL" id="OFW33125.1"/>
    </source>
</evidence>
<evidence type="ECO:0000256" key="4">
    <source>
        <dbReference type="ARBA" id="ARBA00023102"/>
    </source>
</evidence>
<dbReference type="EMBL" id="MELI01000075">
    <property type="protein sequence ID" value="OFW33125.1"/>
    <property type="molecule type" value="Genomic_DNA"/>
</dbReference>
<comment type="subcellular location">
    <subcellularLocation>
        <location evidence="6 7">Cytoplasm</location>
    </subcellularLocation>
</comment>
<dbReference type="PROSITE" id="PS00954">
    <property type="entry name" value="IGP_DEHYDRATASE_1"/>
    <property type="match status" value="1"/>
</dbReference>
<dbReference type="SUPFAM" id="SSF54211">
    <property type="entry name" value="Ribosomal protein S5 domain 2-like"/>
    <property type="match status" value="2"/>
</dbReference>
<dbReference type="InterPro" id="IPR020568">
    <property type="entry name" value="Ribosomal_Su5_D2-typ_SF"/>
</dbReference>
<dbReference type="AlphaFoldDB" id="A0A1F2UPX9"/>
<dbReference type="Proteomes" id="UP000178086">
    <property type="component" value="Unassembled WGS sequence"/>
</dbReference>
<dbReference type="Pfam" id="PF00475">
    <property type="entry name" value="IGPD"/>
    <property type="match status" value="1"/>
</dbReference>
<name>A0A1F2UPX9_9ACTN</name>
<dbReference type="PANTHER" id="PTHR23133:SF2">
    <property type="entry name" value="IMIDAZOLEGLYCEROL-PHOSPHATE DEHYDRATASE"/>
    <property type="match status" value="1"/>
</dbReference>
<gene>
    <name evidence="6 8" type="primary">hisB</name>
    <name evidence="8" type="ORF">A2074_00595</name>
</gene>
<organism evidence="8 9">
    <name type="scientific">Candidatus Aquicultor primus</name>
    <dbReference type="NCBI Taxonomy" id="1797195"/>
    <lineage>
        <taxon>Bacteria</taxon>
        <taxon>Bacillati</taxon>
        <taxon>Actinomycetota</taxon>
        <taxon>Candidatus Aquicultoria</taxon>
        <taxon>Candidatus Aquicultorales</taxon>
        <taxon>Candidatus Aquicultoraceae</taxon>
        <taxon>Candidatus Aquicultor</taxon>
    </lineage>
</organism>
<dbReference type="GO" id="GO:0004424">
    <property type="term" value="F:imidazoleglycerol-phosphate dehydratase activity"/>
    <property type="evidence" value="ECO:0007669"/>
    <property type="project" value="UniProtKB-UniRule"/>
</dbReference>
<proteinExistence type="inferred from homology"/>
<dbReference type="PROSITE" id="PS00955">
    <property type="entry name" value="IGP_DEHYDRATASE_2"/>
    <property type="match status" value="1"/>
</dbReference>
<dbReference type="FunFam" id="3.30.230.40:FF:000003">
    <property type="entry name" value="Imidazoleglycerol-phosphate dehydratase HisB"/>
    <property type="match status" value="1"/>
</dbReference>
<dbReference type="EC" id="4.2.1.19" evidence="6 7"/>
<sequence>MSRRKSEIKRTTKETDIELVLNLDGTGEVEVDTGIPFFDHMLAMVGKHGLMDLKVKAKGDLEVDGHHTVEDIGICLGQALNEAVGEKKGIRRYGSCIMPMDEALALVALDISGRPYLVYDVELPAEIIGSYDTLLTVEFLQAFANTAAITLHVKMLSGRNAHHMVEAVFKGLARALGEAVEIDPRNAGQIPSTKGRI</sequence>
<dbReference type="PANTHER" id="PTHR23133">
    <property type="entry name" value="IMIDAZOLEGLYCEROL-PHOSPHATE DEHYDRATASE HIS7"/>
    <property type="match status" value="1"/>
</dbReference>
<dbReference type="HAMAP" id="MF_00076">
    <property type="entry name" value="HisB"/>
    <property type="match status" value="1"/>
</dbReference>
<dbReference type="NCBIfam" id="NF002111">
    <property type="entry name" value="PRK00951.2-1"/>
    <property type="match status" value="1"/>
</dbReference>
<comment type="pathway">
    <text evidence="1 6 7">Amino-acid biosynthesis; L-histidine biosynthesis; L-histidine from 5-phospho-alpha-D-ribose 1-diphosphate: step 6/9.</text>
</comment>
<keyword evidence="3 6" id="KW-0028">Amino-acid biosynthesis</keyword>
<dbReference type="FunFam" id="3.30.230.40:FF:000001">
    <property type="entry name" value="Imidazoleglycerol-phosphate dehydratase HisB"/>
    <property type="match status" value="1"/>
</dbReference>
<comment type="caution">
    <text evidence="8">The sequence shown here is derived from an EMBL/GenBank/DDBJ whole genome shotgun (WGS) entry which is preliminary data.</text>
</comment>
<comment type="catalytic activity">
    <reaction evidence="6 7">
        <text>D-erythro-1-(imidazol-4-yl)glycerol 3-phosphate = 3-(imidazol-4-yl)-2-oxopropyl phosphate + H2O</text>
        <dbReference type="Rhea" id="RHEA:11040"/>
        <dbReference type="ChEBI" id="CHEBI:15377"/>
        <dbReference type="ChEBI" id="CHEBI:57766"/>
        <dbReference type="ChEBI" id="CHEBI:58278"/>
        <dbReference type="EC" id="4.2.1.19"/>
    </reaction>
</comment>
<evidence type="ECO:0000256" key="7">
    <source>
        <dbReference type="RuleBase" id="RU000599"/>
    </source>
</evidence>
<evidence type="ECO:0000256" key="2">
    <source>
        <dbReference type="ARBA" id="ARBA00016664"/>
    </source>
</evidence>
<dbReference type="NCBIfam" id="NF002114">
    <property type="entry name" value="PRK00951.2-4"/>
    <property type="match status" value="1"/>
</dbReference>
<evidence type="ECO:0000256" key="5">
    <source>
        <dbReference type="ARBA" id="ARBA00023239"/>
    </source>
</evidence>
<evidence type="ECO:0000256" key="3">
    <source>
        <dbReference type="ARBA" id="ARBA00022605"/>
    </source>
</evidence>
<dbReference type="CDD" id="cd07914">
    <property type="entry name" value="IGPD"/>
    <property type="match status" value="1"/>
</dbReference>
<keyword evidence="6" id="KW-0963">Cytoplasm</keyword>